<evidence type="ECO:0000313" key="3">
    <source>
        <dbReference type="EMBL" id="SDJ42910.1"/>
    </source>
</evidence>
<evidence type="ECO:0000256" key="1">
    <source>
        <dbReference type="SAM" id="MobiDB-lite"/>
    </source>
</evidence>
<feature type="compositionally biased region" description="Basic and acidic residues" evidence="1">
    <location>
        <begin position="127"/>
        <end position="138"/>
    </location>
</feature>
<gene>
    <name evidence="3" type="ORF">SAMN05421850_1279</name>
</gene>
<dbReference type="InterPro" id="IPR046879">
    <property type="entry name" value="KANL3/Tex30_Abhydrolase"/>
</dbReference>
<feature type="domain" description="KANL3/Tex30 alpha/beta hydrolase-like" evidence="2">
    <location>
        <begin position="30"/>
        <end position="83"/>
    </location>
</feature>
<reference evidence="3 4" key="1">
    <citation type="submission" date="2016-10" db="EMBL/GenBank/DDBJ databases">
        <authorList>
            <person name="de Groot N.N."/>
        </authorList>
    </citation>
    <scope>NUCLEOTIDE SEQUENCE [LARGE SCALE GENOMIC DNA]</scope>
    <source>
        <strain evidence="3 4">DSM 28010</strain>
    </source>
</reference>
<sequence>MRRKHSRSAAPNTQEHFRWLPNHTTQLVTAMGGRVASMIEDELFETGRISGLLCVGYPFHPIGRPEKLRTEHLLKLRTPTLIWARSCRSLRSCRVAVMPTKQTEAASTLLFRCIRLRLMSFSTREASFRSETEPDRAVGPRSTPSDHPSQRRQPRLSDPKPKWCEFLCVRRKTHEGYFSVRRTV</sequence>
<proteinExistence type="predicted"/>
<protein>
    <recommendedName>
        <fullName evidence="2">KANL3/Tex30 alpha/beta hydrolase-like domain-containing protein</fullName>
    </recommendedName>
</protein>
<keyword evidence="4" id="KW-1185">Reference proteome</keyword>
<evidence type="ECO:0000259" key="2">
    <source>
        <dbReference type="Pfam" id="PF20408"/>
    </source>
</evidence>
<dbReference type="Pfam" id="PF20408">
    <property type="entry name" value="Abhydrolase_11"/>
    <property type="match status" value="1"/>
</dbReference>
<evidence type="ECO:0000313" key="4">
    <source>
        <dbReference type="Proteomes" id="UP000199340"/>
    </source>
</evidence>
<dbReference type="AlphaFoldDB" id="A0A1G8TQE6"/>
<feature type="region of interest" description="Disordered" evidence="1">
    <location>
        <begin position="127"/>
        <end position="158"/>
    </location>
</feature>
<dbReference type="Proteomes" id="UP000199340">
    <property type="component" value="Unassembled WGS sequence"/>
</dbReference>
<dbReference type="EMBL" id="FNEB01000027">
    <property type="protein sequence ID" value="SDJ42910.1"/>
    <property type="molecule type" value="Genomic_DNA"/>
</dbReference>
<accession>A0A1G8TQE6</accession>
<name>A0A1G8TQE6_9RHOB</name>
<organism evidence="3 4">
    <name type="scientific">Lutimaribacter saemankumensis</name>
    <dbReference type="NCBI Taxonomy" id="490829"/>
    <lineage>
        <taxon>Bacteria</taxon>
        <taxon>Pseudomonadati</taxon>
        <taxon>Pseudomonadota</taxon>
        <taxon>Alphaproteobacteria</taxon>
        <taxon>Rhodobacterales</taxon>
        <taxon>Roseobacteraceae</taxon>
        <taxon>Lutimaribacter</taxon>
    </lineage>
</organism>
<dbReference type="STRING" id="490829.SAMN05421850_1279"/>